<dbReference type="AlphaFoldDB" id="A0A561UD76"/>
<organism evidence="1 2">
    <name type="scientific">Kitasatospora viridis</name>
    <dbReference type="NCBI Taxonomy" id="281105"/>
    <lineage>
        <taxon>Bacteria</taxon>
        <taxon>Bacillati</taxon>
        <taxon>Actinomycetota</taxon>
        <taxon>Actinomycetes</taxon>
        <taxon>Kitasatosporales</taxon>
        <taxon>Streptomycetaceae</taxon>
        <taxon>Kitasatospora</taxon>
    </lineage>
</organism>
<name>A0A561UD76_9ACTN</name>
<comment type="caution">
    <text evidence="1">The sequence shown here is derived from an EMBL/GenBank/DDBJ whole genome shotgun (WGS) entry which is preliminary data.</text>
</comment>
<dbReference type="EMBL" id="VIWT01000001">
    <property type="protein sequence ID" value="TWF97288.1"/>
    <property type="molecule type" value="Genomic_DNA"/>
</dbReference>
<dbReference type="OrthoDB" id="4281167at2"/>
<keyword evidence="2" id="KW-1185">Reference proteome</keyword>
<protein>
    <submittedName>
        <fullName evidence="1">Uncharacterized protein</fullName>
    </submittedName>
</protein>
<accession>A0A561UD76</accession>
<dbReference type="Proteomes" id="UP000317940">
    <property type="component" value="Unassembled WGS sequence"/>
</dbReference>
<evidence type="ECO:0000313" key="2">
    <source>
        <dbReference type="Proteomes" id="UP000317940"/>
    </source>
</evidence>
<evidence type="ECO:0000313" key="1">
    <source>
        <dbReference type="EMBL" id="TWF97288.1"/>
    </source>
</evidence>
<dbReference type="RefSeq" id="WP_145903671.1">
    <property type="nucleotide sequence ID" value="NZ_BAAAMZ010000008.1"/>
</dbReference>
<gene>
    <name evidence="1" type="ORF">FHX73_111068</name>
</gene>
<reference evidence="1 2" key="1">
    <citation type="submission" date="2019-06" db="EMBL/GenBank/DDBJ databases">
        <title>Sequencing the genomes of 1000 actinobacteria strains.</title>
        <authorList>
            <person name="Klenk H.-P."/>
        </authorList>
    </citation>
    <scope>NUCLEOTIDE SEQUENCE [LARGE SCALE GENOMIC DNA]</scope>
    <source>
        <strain evidence="1 2">DSM 44826</strain>
    </source>
</reference>
<sequence>MNEQLCEACGTGPGAIEDLDAEPPQTWCFGCAEVLLTIGDPVTRYRELAGGGAEYTRQLRERGTTETLRFR</sequence>
<proteinExistence type="predicted"/>